<dbReference type="SUPFAM" id="SSF53448">
    <property type="entry name" value="Nucleotide-diphospho-sugar transferases"/>
    <property type="match status" value="1"/>
</dbReference>
<name>I2GF50_9BACT</name>
<accession>I2GF50</accession>
<protein>
    <recommendedName>
        <fullName evidence="1">MobA-like NTP transferase domain-containing protein</fullName>
    </recommendedName>
</protein>
<evidence type="ECO:0000313" key="3">
    <source>
        <dbReference type="Proteomes" id="UP000009309"/>
    </source>
</evidence>
<feature type="domain" description="MobA-like NTP transferase" evidence="1">
    <location>
        <begin position="1"/>
        <end position="153"/>
    </location>
</feature>
<proteinExistence type="predicted"/>
<comment type="caution">
    <text evidence="2">The sequence shown here is derived from an EMBL/GenBank/DDBJ whole genome shotgun (WGS) entry which is preliminary data.</text>
</comment>
<reference evidence="2 3" key="1">
    <citation type="journal article" date="2012" name="J. Bacteriol.">
        <title>Genome Sequence of the Filamentous Bacterium Fibrisoma limi BUZ 3T.</title>
        <authorList>
            <person name="Filippini M."/>
            <person name="Qi W."/>
            <person name="Jaenicke S."/>
            <person name="Goesmann A."/>
            <person name="Smits T.H."/>
            <person name="Bagheri H.C."/>
        </authorList>
    </citation>
    <scope>NUCLEOTIDE SEQUENCE [LARGE SCALE GENOMIC DNA]</scope>
    <source>
        <strain evidence="3">BUZ 3T</strain>
    </source>
</reference>
<organism evidence="2 3">
    <name type="scientific">Fibrisoma limi BUZ 3</name>
    <dbReference type="NCBI Taxonomy" id="1185876"/>
    <lineage>
        <taxon>Bacteria</taxon>
        <taxon>Pseudomonadati</taxon>
        <taxon>Bacteroidota</taxon>
        <taxon>Cytophagia</taxon>
        <taxon>Cytophagales</taxon>
        <taxon>Spirosomataceae</taxon>
        <taxon>Fibrisoma</taxon>
    </lineage>
</organism>
<dbReference type="CDD" id="cd04182">
    <property type="entry name" value="GT_2_like_f"/>
    <property type="match status" value="1"/>
</dbReference>
<dbReference type="AlphaFoldDB" id="I2GF50"/>
<dbReference type="PANTHER" id="PTHR43777:SF1">
    <property type="entry name" value="MOLYBDENUM COFACTOR CYTIDYLYLTRANSFERASE"/>
    <property type="match status" value="1"/>
</dbReference>
<dbReference type="InterPro" id="IPR025877">
    <property type="entry name" value="MobA-like_NTP_Trfase"/>
</dbReference>
<dbReference type="InterPro" id="IPR029044">
    <property type="entry name" value="Nucleotide-diphossugar_trans"/>
</dbReference>
<dbReference type="Gene3D" id="3.90.550.10">
    <property type="entry name" value="Spore Coat Polysaccharide Biosynthesis Protein SpsA, Chain A"/>
    <property type="match status" value="1"/>
</dbReference>
<evidence type="ECO:0000259" key="1">
    <source>
        <dbReference type="Pfam" id="PF12804"/>
    </source>
</evidence>
<evidence type="ECO:0000313" key="2">
    <source>
        <dbReference type="EMBL" id="CCH52525.1"/>
    </source>
</evidence>
<dbReference type="PANTHER" id="PTHR43777">
    <property type="entry name" value="MOLYBDENUM COFACTOR CYTIDYLYLTRANSFERASE"/>
    <property type="match status" value="1"/>
</dbReference>
<dbReference type="eggNOG" id="COG2068">
    <property type="taxonomic scope" value="Bacteria"/>
</dbReference>
<dbReference type="EMBL" id="CAIT01000005">
    <property type="protein sequence ID" value="CCH52525.1"/>
    <property type="molecule type" value="Genomic_DNA"/>
</dbReference>
<dbReference type="Proteomes" id="UP000009309">
    <property type="component" value="Unassembled WGS sequence"/>
</dbReference>
<gene>
    <name evidence="2" type="ORF">BN8_01532</name>
</gene>
<keyword evidence="3" id="KW-1185">Reference proteome</keyword>
<dbReference type="STRING" id="1185876.BN8_01532"/>
<dbReference type="GO" id="GO:0016779">
    <property type="term" value="F:nucleotidyltransferase activity"/>
    <property type="evidence" value="ECO:0007669"/>
    <property type="project" value="UniProtKB-ARBA"/>
</dbReference>
<dbReference type="Pfam" id="PF12804">
    <property type="entry name" value="NTP_transf_3"/>
    <property type="match status" value="1"/>
</dbReference>
<sequence>MGGEPKQLLTYEGKTLIRRITDSALSLQAGPVAVVLGAHRAQIAPELADLPVTLIDNGRWATGLASSLKIGLAALYLTQKELDAVLVLVTDQPLVSAGLLQHLIATYQEENKGIVACQYGGHLGLPALFSRNYIDELLQLDGDKSPRWVILRHRTDCVEVPFEAGAVDLDSWRDVELFAQAQASENL</sequence>